<sequence length="55" mass="6484">MQHYTVRSRYDNQLRLQDENSSPLTAILKKELVRKYGLFCLWKTPSQALSLDQIS</sequence>
<accession>A0A379U0N3</accession>
<organism evidence="1 2">
    <name type="scientific">Salmonella diarizonae</name>
    <dbReference type="NCBI Taxonomy" id="59204"/>
    <lineage>
        <taxon>Bacteria</taxon>
        <taxon>Pseudomonadati</taxon>
        <taxon>Pseudomonadota</taxon>
        <taxon>Gammaproteobacteria</taxon>
        <taxon>Enterobacterales</taxon>
        <taxon>Enterobacteriaceae</taxon>
        <taxon>Salmonella</taxon>
    </lineage>
</organism>
<dbReference type="Proteomes" id="UP000254633">
    <property type="component" value="Unassembled WGS sequence"/>
</dbReference>
<protein>
    <submittedName>
        <fullName evidence="1">Uncharacterized protein</fullName>
    </submittedName>
</protein>
<dbReference type="EMBL" id="UGXH01000003">
    <property type="protein sequence ID" value="SUG56382.1"/>
    <property type="molecule type" value="Genomic_DNA"/>
</dbReference>
<evidence type="ECO:0000313" key="2">
    <source>
        <dbReference type="Proteomes" id="UP000254633"/>
    </source>
</evidence>
<evidence type="ECO:0000313" key="1">
    <source>
        <dbReference type="EMBL" id="SUG56382.1"/>
    </source>
</evidence>
<proteinExistence type="predicted"/>
<dbReference type="AlphaFoldDB" id="A0A379U0N3"/>
<reference evidence="1 2" key="1">
    <citation type="submission" date="2018-06" db="EMBL/GenBank/DDBJ databases">
        <authorList>
            <consortium name="Pathogen Informatics"/>
            <person name="Doyle S."/>
        </authorList>
    </citation>
    <scope>NUCLEOTIDE SEQUENCE [LARGE SCALE GENOMIC DNA]</scope>
    <source>
        <strain evidence="1 2">NCTC10060</strain>
    </source>
</reference>
<name>A0A379U0N3_SALDZ</name>
<gene>
    <name evidence="1" type="ORF">NCTC10060_03559</name>
</gene>